<reference evidence="5" key="1">
    <citation type="submission" date="2016-09" db="EMBL/GenBank/DDBJ databases">
        <authorList>
            <person name="Lysoe E."/>
        </authorList>
    </citation>
    <scope>NUCLEOTIDE SEQUENCE [LARGE SCALE GENOMIC DNA]</scope>
    <source>
        <strain evidence="5">LJ96T</strain>
    </source>
</reference>
<evidence type="ECO:0000256" key="1">
    <source>
        <dbReference type="ARBA" id="ARBA00023015"/>
    </source>
</evidence>
<dbReference type="Pfam" id="PF07729">
    <property type="entry name" value="FCD"/>
    <property type="match status" value="1"/>
</dbReference>
<dbReference type="PROSITE" id="PS50949">
    <property type="entry name" value="HTH_GNTR"/>
    <property type="match status" value="1"/>
</dbReference>
<dbReference type="GO" id="GO:0003700">
    <property type="term" value="F:DNA-binding transcription factor activity"/>
    <property type="evidence" value="ECO:0007669"/>
    <property type="project" value="InterPro"/>
</dbReference>
<evidence type="ECO:0000256" key="3">
    <source>
        <dbReference type="ARBA" id="ARBA00023163"/>
    </source>
</evidence>
<dbReference type="InterPro" id="IPR000524">
    <property type="entry name" value="Tscrpt_reg_HTH_GntR"/>
</dbReference>
<dbReference type="EMBL" id="CP017480">
    <property type="protein sequence ID" value="APG02981.1"/>
    <property type="molecule type" value="Genomic_DNA"/>
</dbReference>
<dbReference type="InterPro" id="IPR008920">
    <property type="entry name" value="TF_FadR/GntR_C"/>
</dbReference>
<accession>A0A0G9H0M7</accession>
<dbReference type="SUPFAM" id="SSF46785">
    <property type="entry name" value="Winged helix' DNA-binding domain"/>
    <property type="match status" value="1"/>
</dbReference>
<evidence type="ECO:0000313" key="4">
    <source>
        <dbReference type="EMBL" id="APG02981.1"/>
    </source>
</evidence>
<dbReference type="InterPro" id="IPR011711">
    <property type="entry name" value="GntR_C"/>
</dbReference>
<keyword evidence="1" id="KW-0805">Transcription regulation</keyword>
<keyword evidence="2" id="KW-0238">DNA-binding</keyword>
<dbReference type="STRING" id="1440763.BJI69_03035"/>
<dbReference type="Pfam" id="PF00392">
    <property type="entry name" value="GntR"/>
    <property type="match status" value="1"/>
</dbReference>
<dbReference type="InterPro" id="IPR036390">
    <property type="entry name" value="WH_DNA-bd_sf"/>
</dbReference>
<evidence type="ECO:0000256" key="2">
    <source>
        <dbReference type="ARBA" id="ARBA00023125"/>
    </source>
</evidence>
<gene>
    <name evidence="4" type="ORF">BJI69_03035</name>
</gene>
<dbReference type="AlphaFoldDB" id="A0A0G9H0M7"/>
<dbReference type="InterPro" id="IPR036388">
    <property type="entry name" value="WH-like_DNA-bd_sf"/>
</dbReference>
<proteinExistence type="predicted"/>
<sequence length="238" mass="26115">MALKTGGARNLHARVIEEIGESIVSGVLRPGESLPGESQLAEQMSVSRTVLREALKVLAAKGLIETRQKTGMRVRDPAHWNHLDADVLSWRCAAMPTEDFVEKLVEMREIIEPAAVMAAARRRSPDQLVAIGAALDAMEDAPDLDAWAAADLGFHDAVLAATNNELLSSLFSVVETALATYFVMSARTAKNFKYSLPHHRAVYEAIRRRRPNEAAVAMRTMIADSRANMRKGTGKRRA</sequence>
<keyword evidence="5" id="KW-1185">Reference proteome</keyword>
<dbReference type="PATRIC" id="fig|1440763.5.peg.4120"/>
<dbReference type="SUPFAM" id="SSF48008">
    <property type="entry name" value="GntR ligand-binding domain-like"/>
    <property type="match status" value="1"/>
</dbReference>
<dbReference type="Gene3D" id="1.20.120.530">
    <property type="entry name" value="GntR ligand-binding domain-like"/>
    <property type="match status" value="1"/>
</dbReference>
<dbReference type="Gene3D" id="1.10.10.10">
    <property type="entry name" value="Winged helix-like DNA-binding domain superfamily/Winged helix DNA-binding domain"/>
    <property type="match status" value="1"/>
</dbReference>
<dbReference type="PANTHER" id="PTHR43537:SF44">
    <property type="entry name" value="GNTR FAMILY REGULATORY PROTEIN"/>
    <property type="match status" value="1"/>
</dbReference>
<dbReference type="PRINTS" id="PR00035">
    <property type="entry name" value="HTHGNTR"/>
</dbReference>
<dbReference type="OrthoDB" id="9028214at2"/>
<dbReference type="Proteomes" id="UP000182987">
    <property type="component" value="Chromosome"/>
</dbReference>
<dbReference type="KEGG" id="lrz:BJI69_03035"/>
<dbReference type="RefSeq" id="WP_046969479.1">
    <property type="nucleotide sequence ID" value="NZ_CP017480.1"/>
</dbReference>
<dbReference type="GO" id="GO:0003677">
    <property type="term" value="F:DNA binding"/>
    <property type="evidence" value="ECO:0007669"/>
    <property type="project" value="UniProtKB-KW"/>
</dbReference>
<keyword evidence="3" id="KW-0804">Transcription</keyword>
<dbReference type="PANTHER" id="PTHR43537">
    <property type="entry name" value="TRANSCRIPTIONAL REGULATOR, GNTR FAMILY"/>
    <property type="match status" value="1"/>
</dbReference>
<dbReference type="CDD" id="cd07377">
    <property type="entry name" value="WHTH_GntR"/>
    <property type="match status" value="1"/>
</dbReference>
<protein>
    <submittedName>
        <fullName evidence="4">GntR family transcriptional regulator</fullName>
    </submittedName>
</protein>
<organism evidence="4 5">
    <name type="scientific">Luteibacter rhizovicinus DSM 16549</name>
    <dbReference type="NCBI Taxonomy" id="1440763"/>
    <lineage>
        <taxon>Bacteria</taxon>
        <taxon>Pseudomonadati</taxon>
        <taxon>Pseudomonadota</taxon>
        <taxon>Gammaproteobacteria</taxon>
        <taxon>Lysobacterales</taxon>
        <taxon>Rhodanobacteraceae</taxon>
        <taxon>Luteibacter</taxon>
    </lineage>
</organism>
<dbReference type="SMART" id="SM00345">
    <property type="entry name" value="HTH_GNTR"/>
    <property type="match status" value="1"/>
</dbReference>
<evidence type="ECO:0000313" key="5">
    <source>
        <dbReference type="Proteomes" id="UP000182987"/>
    </source>
</evidence>
<dbReference type="SMART" id="SM00895">
    <property type="entry name" value="FCD"/>
    <property type="match status" value="1"/>
</dbReference>
<name>A0A0G9H0M7_9GAMM</name>